<dbReference type="EMBL" id="JAPDRQ010000180">
    <property type="protein sequence ID" value="KAJ9652844.1"/>
    <property type="molecule type" value="Genomic_DNA"/>
</dbReference>
<evidence type="ECO:0000313" key="2">
    <source>
        <dbReference type="Proteomes" id="UP001172386"/>
    </source>
</evidence>
<name>A0ACC2ZYR7_9EURO</name>
<keyword evidence="2" id="KW-1185">Reference proteome</keyword>
<comment type="caution">
    <text evidence="1">The sequence shown here is derived from an EMBL/GenBank/DDBJ whole genome shotgun (WGS) entry which is preliminary data.</text>
</comment>
<gene>
    <name evidence="1" type="ORF">H2198_007928</name>
</gene>
<organism evidence="1 2">
    <name type="scientific">Neophaeococcomyces mojaviensis</name>
    <dbReference type="NCBI Taxonomy" id="3383035"/>
    <lineage>
        <taxon>Eukaryota</taxon>
        <taxon>Fungi</taxon>
        <taxon>Dikarya</taxon>
        <taxon>Ascomycota</taxon>
        <taxon>Pezizomycotina</taxon>
        <taxon>Eurotiomycetes</taxon>
        <taxon>Chaetothyriomycetidae</taxon>
        <taxon>Chaetothyriales</taxon>
        <taxon>Chaetothyriales incertae sedis</taxon>
        <taxon>Neophaeococcomyces</taxon>
    </lineage>
</organism>
<protein>
    <submittedName>
        <fullName evidence="1">Uncharacterized protein</fullName>
    </submittedName>
</protein>
<dbReference type="Proteomes" id="UP001172386">
    <property type="component" value="Unassembled WGS sequence"/>
</dbReference>
<accession>A0ACC2ZYR7</accession>
<evidence type="ECO:0000313" key="1">
    <source>
        <dbReference type="EMBL" id="KAJ9652844.1"/>
    </source>
</evidence>
<proteinExistence type="predicted"/>
<sequence>MEISFNVPKAGPLTQVGLQLVTLDTAVYLATSAIGWWKARERSQSLSQALSAANLSLVSTSAFDVATYRERRKEGTIQTLGIQGGLFRRFQTRVESTAVSQHPGVDCLRALATGLLCLCSVQLTTTILADLVPFGLLQGDYDDKLPSLDGPLHASLKDWVSAVAAEEDCNTLRENLLQRALQFQQKLLGFHTPIADSASDYDELPHLLGCLRWMITPKHKRSWGKYPTRSLRVWTVAAIMMELAFSISVSMETVYSKEQYEIAINPSTATDNYPDVILVTASAGPADPWILSEPVTASLELRPRVIPVMGIPYAAFGSLSKRYVDMSAEFLVEIWKVSYHYARNAVESPTLSAGGKVHLKPISKDKSVFRDSHKLLLGLWSPHLAHILGPAMNDYVPAILGDAWAPDAIKGFFDRQANSEPMAFEDETVIRNIYQLIAIMLGTIYGACSKSLRPVDNDSEAPNLHDKQSETEFLDVAFSPDVVLKRKVFDWAGVLGLALSGLLDLSNWTGLLLELVTGIEHDRPLDEQPSAGLLHKRLKISNVVDEHHVRVSDIFGAQANGVFAISDFAIQPSSSLEGAVMFHVGKGRILNLPIDEKGYLRASKGKMPNLEFHLDPEPELEMLTLKSSKTGAPEIRIDPEPHWSNDPQTICFAVRHAGTLVANLNLTETLERLMNSTVSCRCPNPTTELSVPRNERWQFVTVTQLLNRSMFGSSKSSAFIRDQHRIVVDVQNDHSRRAYVVGIVSCRKMAICDKCIYCAHRRLQKHTTTGSAALIIG</sequence>
<reference evidence="1" key="1">
    <citation type="submission" date="2022-10" db="EMBL/GenBank/DDBJ databases">
        <title>Culturing micro-colonial fungi from biological soil crusts in the Mojave desert and describing Neophaeococcomyces mojavensis, and introducing the new genera and species Taxawa tesnikishii.</title>
        <authorList>
            <person name="Kurbessoian T."/>
            <person name="Stajich J.E."/>
        </authorList>
    </citation>
    <scope>NUCLEOTIDE SEQUENCE</scope>
    <source>
        <strain evidence="1">JES_112</strain>
    </source>
</reference>